<dbReference type="Proteomes" id="UP000500953">
    <property type="component" value="Chromosome"/>
</dbReference>
<dbReference type="InterPro" id="IPR053141">
    <property type="entry name" value="Mycobact_SerProt_Inhib_Rv3364c"/>
</dbReference>
<reference evidence="3 5" key="2">
    <citation type="journal article" date="2019" name="ACS Chem. Biol.">
        <title>Identification and Mobilization of a Cryptic Antibiotic Biosynthesis Gene Locus from a Human-Pathogenic Nocardia Isolate.</title>
        <authorList>
            <person name="Herisse M."/>
            <person name="Ishida K."/>
            <person name="Porter J.L."/>
            <person name="Howden B."/>
            <person name="Hertweck C."/>
            <person name="Stinear T.P."/>
            <person name="Pidot S.J."/>
        </authorList>
    </citation>
    <scope>NUCLEOTIDE SEQUENCE [LARGE SCALE GENOMIC DNA]</scope>
    <source>
        <strain evidence="3 5">AUSMDU00012715</strain>
    </source>
</reference>
<dbReference type="Gene3D" id="3.30.450.30">
    <property type="entry name" value="Dynein light chain 2a, cytoplasmic"/>
    <property type="match status" value="1"/>
</dbReference>
<dbReference type="RefSeq" id="WP_067589175.1">
    <property type="nucleotide sequence ID" value="NZ_CP046173.1"/>
</dbReference>
<name>A0A164LZH1_9NOCA</name>
<evidence type="ECO:0000313" key="3">
    <source>
        <dbReference type="EMBL" id="QIS20047.1"/>
    </source>
</evidence>
<dbReference type="EMBL" id="CP046173">
    <property type="protein sequence ID" value="QIS20047.1"/>
    <property type="molecule type" value="Genomic_DNA"/>
</dbReference>
<dbReference type="SMART" id="SM00960">
    <property type="entry name" value="Robl_LC7"/>
    <property type="match status" value="1"/>
</dbReference>
<evidence type="ECO:0000313" key="4">
    <source>
        <dbReference type="Proteomes" id="UP000076512"/>
    </source>
</evidence>
<evidence type="ECO:0000259" key="1">
    <source>
        <dbReference type="SMART" id="SM00960"/>
    </source>
</evidence>
<dbReference type="AlphaFoldDB" id="A0A164LZH1"/>
<gene>
    <name evidence="2" type="ORF">AWN90_29460</name>
    <name evidence="3" type="ORF">F6W96_18865</name>
</gene>
<feature type="domain" description="Roadblock/LAMTOR2" evidence="1">
    <location>
        <begin position="10"/>
        <end position="100"/>
    </location>
</feature>
<dbReference type="STRING" id="455432.AWN90_29460"/>
<dbReference type="EMBL" id="LWGR01000007">
    <property type="protein sequence ID" value="KZM72886.1"/>
    <property type="molecule type" value="Genomic_DNA"/>
</dbReference>
<dbReference type="Proteomes" id="UP000076512">
    <property type="component" value="Unassembled WGS sequence"/>
</dbReference>
<proteinExistence type="predicted"/>
<evidence type="ECO:0000313" key="2">
    <source>
        <dbReference type="EMBL" id="KZM72886.1"/>
    </source>
</evidence>
<protein>
    <submittedName>
        <fullName evidence="2">Dynein regulation protein LC7</fullName>
    </submittedName>
    <submittedName>
        <fullName evidence="3">Roadblock/LC7 domain-containing protein</fullName>
    </submittedName>
</protein>
<dbReference type="PANTHER" id="PTHR36222:SF1">
    <property type="entry name" value="SERINE PROTEASE INHIBITOR RV3364C"/>
    <property type="match status" value="1"/>
</dbReference>
<dbReference type="Pfam" id="PF03259">
    <property type="entry name" value="Robl_LC7"/>
    <property type="match status" value="1"/>
</dbReference>
<evidence type="ECO:0000313" key="5">
    <source>
        <dbReference type="Proteomes" id="UP000500953"/>
    </source>
</evidence>
<dbReference type="SUPFAM" id="SSF103196">
    <property type="entry name" value="Roadblock/LC7 domain"/>
    <property type="match status" value="1"/>
</dbReference>
<organism evidence="2 4">
    <name type="scientific">Nocardia terpenica</name>
    <dbReference type="NCBI Taxonomy" id="455432"/>
    <lineage>
        <taxon>Bacteria</taxon>
        <taxon>Bacillati</taxon>
        <taxon>Actinomycetota</taxon>
        <taxon>Actinomycetes</taxon>
        <taxon>Mycobacteriales</taxon>
        <taxon>Nocardiaceae</taxon>
        <taxon>Nocardia</taxon>
    </lineage>
</organism>
<keyword evidence="4" id="KW-1185">Reference proteome</keyword>
<dbReference type="PANTHER" id="PTHR36222">
    <property type="entry name" value="SERINE PROTEASE INHIBITOR RV3364C"/>
    <property type="match status" value="1"/>
</dbReference>
<dbReference type="InterPro" id="IPR004942">
    <property type="entry name" value="Roadblock/LAMTOR2_dom"/>
</dbReference>
<reference evidence="2 4" key="1">
    <citation type="submission" date="2016-04" db="EMBL/GenBank/DDBJ databases">
        <authorList>
            <person name="Evans L.H."/>
            <person name="Alamgir A."/>
            <person name="Owens N."/>
            <person name="Weber N.D."/>
            <person name="Virtaneva K."/>
            <person name="Barbian K."/>
            <person name="Babar A."/>
            <person name="Rosenke K."/>
        </authorList>
    </citation>
    <scope>NUCLEOTIDE SEQUENCE [LARGE SCALE GENOMIC DNA]</scope>
    <source>
        <strain evidence="2 4">IFM 0406</strain>
    </source>
</reference>
<accession>A0A164LZH1</accession>
<sequence>MTSSNAGDLNWLLDDLVDRLAGVRYAVVHSTDGLLLGRSTTMSREDAEHFGAMSATLYGLARSAGSRFDGGSVRQAVIELDRAVLFVTAAGDNACIALQATENANLGMVAYEMNLTVQRVGTYLSTDARSGLAEQVEHRLS</sequence>
<dbReference type="OrthoDB" id="5187023at2"/>